<comment type="caution">
    <text evidence="2">The sequence shown here is derived from an EMBL/GenBank/DDBJ whole genome shotgun (WGS) entry which is preliminary data.</text>
</comment>
<gene>
    <name evidence="2" type="ORF">E9229_003158</name>
</gene>
<protein>
    <submittedName>
        <fullName evidence="2">Uncharacterized protein</fullName>
    </submittedName>
</protein>
<organism evidence="2 3">
    <name type="scientific">Paeniglutamicibacter cryotolerans</name>
    <dbReference type="NCBI Taxonomy" id="670079"/>
    <lineage>
        <taxon>Bacteria</taxon>
        <taxon>Bacillati</taxon>
        <taxon>Actinomycetota</taxon>
        <taxon>Actinomycetes</taxon>
        <taxon>Micrococcales</taxon>
        <taxon>Micrococcaceae</taxon>
        <taxon>Paeniglutamicibacter</taxon>
    </lineage>
</organism>
<keyword evidence="3" id="KW-1185">Reference proteome</keyword>
<feature type="region of interest" description="Disordered" evidence="1">
    <location>
        <begin position="1"/>
        <end position="20"/>
    </location>
</feature>
<accession>A0A839QY78</accession>
<dbReference type="Proteomes" id="UP000523000">
    <property type="component" value="Unassembled WGS sequence"/>
</dbReference>
<evidence type="ECO:0000313" key="3">
    <source>
        <dbReference type="Proteomes" id="UP000523000"/>
    </source>
</evidence>
<evidence type="ECO:0000256" key="1">
    <source>
        <dbReference type="SAM" id="MobiDB-lite"/>
    </source>
</evidence>
<dbReference type="AlphaFoldDB" id="A0A839QY78"/>
<reference evidence="2 3" key="1">
    <citation type="submission" date="2020-08" db="EMBL/GenBank/DDBJ databases">
        <title>Sequencing the genomes of 1000 actinobacteria strains.</title>
        <authorList>
            <person name="Klenk H.-P."/>
        </authorList>
    </citation>
    <scope>NUCLEOTIDE SEQUENCE [LARGE SCALE GENOMIC DNA]</scope>
    <source>
        <strain evidence="2 3">DSM 22826</strain>
    </source>
</reference>
<name>A0A839QY78_9MICC</name>
<sequence>MGADVPAAGPPVPGGDRRQGLQEQLRRLVAVAVDMDQEAGPVEFLRIDHPDPVWLVPVAAGNQQARGEPLD</sequence>
<evidence type="ECO:0000313" key="2">
    <source>
        <dbReference type="EMBL" id="MBB2996911.1"/>
    </source>
</evidence>
<dbReference type="EMBL" id="JACHVS010000002">
    <property type="protein sequence ID" value="MBB2996911.1"/>
    <property type="molecule type" value="Genomic_DNA"/>
</dbReference>
<proteinExistence type="predicted"/>